<feature type="domain" description="Peptidoglycan binding-like" evidence="2">
    <location>
        <begin position="140"/>
        <end position="189"/>
    </location>
</feature>
<dbReference type="InterPro" id="IPR002477">
    <property type="entry name" value="Peptidoglycan-bd-like"/>
</dbReference>
<dbReference type="Gene3D" id="2.40.420.20">
    <property type="match status" value="1"/>
</dbReference>
<keyword evidence="4" id="KW-1185">Reference proteome</keyword>
<accession>D7B082</accession>
<dbReference type="InterPro" id="IPR036366">
    <property type="entry name" value="PGBDSf"/>
</dbReference>
<evidence type="ECO:0000313" key="4">
    <source>
        <dbReference type="Proteomes" id="UP000002219"/>
    </source>
</evidence>
<dbReference type="InterPro" id="IPR036365">
    <property type="entry name" value="PGBD-like_sf"/>
</dbReference>
<dbReference type="Proteomes" id="UP000002219">
    <property type="component" value="Chromosome 1"/>
</dbReference>
<dbReference type="STRING" id="446468.Ndas_4786"/>
<gene>
    <name evidence="3" type="ordered locus">Ndas_4786</name>
</gene>
<evidence type="ECO:0000259" key="2">
    <source>
        <dbReference type="Pfam" id="PF01471"/>
    </source>
</evidence>
<reference evidence="3 4" key="1">
    <citation type="journal article" date="2010" name="Stand. Genomic Sci.">
        <title>Complete genome sequence of Nocardiopsis dassonvillei type strain (IMRU 509).</title>
        <authorList>
            <person name="Sun H."/>
            <person name="Lapidus A."/>
            <person name="Nolan M."/>
            <person name="Lucas S."/>
            <person name="Del Rio T.G."/>
            <person name="Tice H."/>
            <person name="Cheng J.F."/>
            <person name="Tapia R."/>
            <person name="Han C."/>
            <person name="Goodwin L."/>
            <person name="Pitluck S."/>
            <person name="Pagani I."/>
            <person name="Ivanova N."/>
            <person name="Mavromatis K."/>
            <person name="Mikhailova N."/>
            <person name="Pati A."/>
            <person name="Chen A."/>
            <person name="Palaniappan K."/>
            <person name="Land M."/>
            <person name="Hauser L."/>
            <person name="Chang Y.J."/>
            <person name="Jeffries C.D."/>
            <person name="Djao O.D."/>
            <person name="Rohde M."/>
            <person name="Sikorski J."/>
            <person name="Goker M."/>
            <person name="Woyke T."/>
            <person name="Bristow J."/>
            <person name="Eisen J.A."/>
            <person name="Markowitz V."/>
            <person name="Hugenholtz P."/>
            <person name="Kyrpides N.C."/>
            <person name="Klenk H.P."/>
        </authorList>
    </citation>
    <scope>NUCLEOTIDE SEQUENCE [LARGE SCALE GENOMIC DNA]</scope>
    <source>
        <strain evidence="4">ATCC 23218 / DSM 43111 / CIP 107115 / JCM 7437 / KCTC 9190 / NBRC 14626 / NCTC 10488 / NRRL B-5397 / IMRU 509</strain>
    </source>
</reference>
<name>D7B082_NOCDD</name>
<dbReference type="eggNOG" id="COG0845">
    <property type="taxonomic scope" value="Bacteria"/>
</dbReference>
<dbReference type="EMBL" id="CP002040">
    <property type="protein sequence ID" value="ADH70170.1"/>
    <property type="molecule type" value="Genomic_DNA"/>
</dbReference>
<evidence type="ECO:0000313" key="3">
    <source>
        <dbReference type="EMBL" id="ADH70170.1"/>
    </source>
</evidence>
<dbReference type="KEGG" id="nda:Ndas_4786"/>
<keyword evidence="1" id="KW-0472">Membrane</keyword>
<dbReference type="RefSeq" id="WP_013155777.1">
    <property type="nucleotide sequence ID" value="NC_014210.1"/>
</dbReference>
<organism evidence="3 4">
    <name type="scientific">Nocardiopsis dassonvillei (strain ATCC 23218 / DSM 43111 / CIP 107115 / JCM 7437 / KCTC 9190 / NBRC 14626 / NCTC 10488 / NRRL B-5397 / IMRU 509)</name>
    <name type="common">Actinomadura dassonvillei</name>
    <dbReference type="NCBI Taxonomy" id="446468"/>
    <lineage>
        <taxon>Bacteria</taxon>
        <taxon>Bacillati</taxon>
        <taxon>Actinomycetota</taxon>
        <taxon>Actinomycetes</taxon>
        <taxon>Streptosporangiales</taxon>
        <taxon>Nocardiopsidaceae</taxon>
        <taxon>Nocardiopsis</taxon>
    </lineage>
</organism>
<dbReference type="Pfam" id="PF01471">
    <property type="entry name" value="PG_binding_1"/>
    <property type="match status" value="1"/>
</dbReference>
<evidence type="ECO:0000256" key="1">
    <source>
        <dbReference type="SAM" id="Phobius"/>
    </source>
</evidence>
<dbReference type="HOGENOM" id="CLU_057459_1_0_11"/>
<dbReference type="Gene3D" id="1.10.101.10">
    <property type="entry name" value="PGBD-like superfamily/PGBD"/>
    <property type="match status" value="1"/>
</dbReference>
<feature type="transmembrane region" description="Helical" evidence="1">
    <location>
        <begin position="26"/>
        <end position="46"/>
    </location>
</feature>
<sequence>MSADTALLPEEEREEERPPRRWFGPLWLGAALLTLVLLCVVAWAAVRGLPGGSADGEAPDPGPTARIERTTLLREENLDGALGYAGGGTFFARSDGVVTRLPGVGSELTAGDLAWEIDGRPTVLLRGDRPAYRPLEPGSSGEDVRQFERALAELGYSGFTVDDEYTWLTAEAVRRWQDDTEGMEVTGEVHPSQIWYTSGAVRVTGHEVDVSAGVAPATALLTTSSTRQVVRVDLAVGDRDLLTEDAGVTVQLPGGESVAGVVESVGTVASVEEGEEGAGGGGDPTVEVVIDLEEDPAGFLDQAPVTVVARGESREDVLAAPVGALIALPGDRYGLSVVDADGTVRDVPVETGWFSDGRVEVSGEGIGEGTEVVVPE</sequence>
<dbReference type="GeneID" id="91487321"/>
<dbReference type="AlphaFoldDB" id="D7B082"/>
<keyword evidence="1" id="KW-0812">Transmembrane</keyword>
<protein>
    <submittedName>
        <fullName evidence="3">Peptidoglycan-binding domain 1 protein</fullName>
    </submittedName>
</protein>
<dbReference type="OrthoDB" id="3268648at2"/>
<proteinExistence type="predicted"/>
<dbReference type="SUPFAM" id="SSF47090">
    <property type="entry name" value="PGBD-like"/>
    <property type="match status" value="1"/>
</dbReference>
<keyword evidence="1" id="KW-1133">Transmembrane helix</keyword>